<dbReference type="RefSeq" id="WP_371870998.1">
    <property type="nucleotide sequence ID" value="NZ_BLKS01000001.1"/>
</dbReference>
<dbReference type="InterPro" id="IPR013216">
    <property type="entry name" value="Methyltransf_11"/>
</dbReference>
<dbReference type="NCBIfam" id="NF045823">
    <property type="entry name" value="PthPhpthDimycoMt"/>
    <property type="match status" value="1"/>
</dbReference>
<dbReference type="InterPro" id="IPR050447">
    <property type="entry name" value="Erg6_SMT_methyltransf"/>
</dbReference>
<dbReference type="InterPro" id="IPR029063">
    <property type="entry name" value="SAM-dependent_MTases_sf"/>
</dbReference>
<dbReference type="PANTHER" id="PTHR44068">
    <property type="entry name" value="ZGC:194242"/>
    <property type="match status" value="1"/>
</dbReference>
<keyword evidence="2" id="KW-0808">Transferase</keyword>
<evidence type="ECO:0000259" key="3">
    <source>
        <dbReference type="Pfam" id="PF08241"/>
    </source>
</evidence>
<dbReference type="Pfam" id="PF08241">
    <property type="entry name" value="Methyltransf_11"/>
    <property type="match status" value="1"/>
</dbReference>
<dbReference type="PANTHER" id="PTHR44068:SF11">
    <property type="entry name" value="GERANYL DIPHOSPHATE 2-C-METHYLTRANSFERASE"/>
    <property type="match status" value="1"/>
</dbReference>
<reference evidence="4 5" key="1">
    <citation type="journal article" date="2019" name="Emerg. Microbes Infect.">
        <title>Comprehensive subspecies identification of 175 nontuberculous mycobacteria species based on 7547 genomic profiles.</title>
        <authorList>
            <person name="Matsumoto Y."/>
            <person name="Kinjo T."/>
            <person name="Motooka D."/>
            <person name="Nabeya D."/>
            <person name="Jung N."/>
            <person name="Uechi K."/>
            <person name="Horii T."/>
            <person name="Iida T."/>
            <person name="Fujita J."/>
            <person name="Nakamura S."/>
        </authorList>
    </citation>
    <scope>NUCLEOTIDE SEQUENCE [LARGE SCALE GENOMIC DNA]</scope>
    <source>
        <strain evidence="4 5">JCM 6377</strain>
    </source>
</reference>
<dbReference type="GO" id="GO:0032259">
    <property type="term" value="P:methylation"/>
    <property type="evidence" value="ECO:0007669"/>
    <property type="project" value="UniProtKB-KW"/>
</dbReference>
<dbReference type="SUPFAM" id="SSF53335">
    <property type="entry name" value="S-adenosyl-L-methionine-dependent methyltransferases"/>
    <property type="match status" value="1"/>
</dbReference>
<evidence type="ECO:0000313" key="5">
    <source>
        <dbReference type="Proteomes" id="UP000465302"/>
    </source>
</evidence>
<dbReference type="InterPro" id="IPR054877">
    <property type="entry name" value="PthPhpthDimycoMt"/>
</dbReference>
<dbReference type="AlphaFoldDB" id="A0A7I9VZQ1"/>
<dbReference type="GO" id="GO:0008757">
    <property type="term" value="F:S-adenosylmethionine-dependent methyltransferase activity"/>
    <property type="evidence" value="ECO:0007669"/>
    <property type="project" value="InterPro"/>
</dbReference>
<evidence type="ECO:0000256" key="1">
    <source>
        <dbReference type="ARBA" id="ARBA00022603"/>
    </source>
</evidence>
<dbReference type="Proteomes" id="UP000465302">
    <property type="component" value="Unassembled WGS sequence"/>
</dbReference>
<accession>A0A7I9VZQ1</accession>
<dbReference type="CDD" id="cd02440">
    <property type="entry name" value="AdoMet_MTases"/>
    <property type="match status" value="1"/>
</dbReference>
<name>A0A7I9VZQ1_MYCAG</name>
<protein>
    <recommendedName>
        <fullName evidence="3">Methyltransferase type 11 domain-containing protein</fullName>
    </recommendedName>
</protein>
<organism evidence="4 5">
    <name type="scientific">Mycolicibacterium agri</name>
    <name type="common">Mycobacterium agri</name>
    <dbReference type="NCBI Taxonomy" id="36811"/>
    <lineage>
        <taxon>Bacteria</taxon>
        <taxon>Bacillati</taxon>
        <taxon>Actinomycetota</taxon>
        <taxon>Actinomycetes</taxon>
        <taxon>Mycobacteriales</taxon>
        <taxon>Mycobacteriaceae</taxon>
        <taxon>Mycolicibacterium</taxon>
    </lineage>
</organism>
<feature type="domain" description="Methyltransferase type 11" evidence="3">
    <location>
        <begin position="84"/>
        <end position="178"/>
    </location>
</feature>
<keyword evidence="1" id="KW-0489">Methyltransferase</keyword>
<evidence type="ECO:0000256" key="2">
    <source>
        <dbReference type="ARBA" id="ARBA00022679"/>
    </source>
</evidence>
<gene>
    <name evidence="4" type="ORF">MAGR_19680</name>
</gene>
<dbReference type="EMBL" id="BLKS01000001">
    <property type="protein sequence ID" value="GFG50527.1"/>
    <property type="molecule type" value="Genomic_DNA"/>
</dbReference>
<comment type="caution">
    <text evidence="4">The sequence shown here is derived from an EMBL/GenBank/DDBJ whole genome shotgun (WGS) entry which is preliminary data.</text>
</comment>
<sequence length="270" mass="30752">MKLLERLSYHPLIWNIGYKTQKHSYRVITRRFGNDDVVFLNYGYEEDPPMALELDAADEPDRFPIQLYHRTATQAGGLADKDVLEVGCGHGGGASYLTRALRPARYTGLDLNPNGIDFCRRRHRLLGLEFVVGDAQNLPFPDQTFDAVINVESSIHYPDFRRFLAEVARVLRPGGHFLYTDGRFAPHVGDWEAALADAPMQLISHEDISPQVVRGIERNSQRWQELLGRHKFNVMRATCQFVEGSKIYRSLQNGEFSYRVYCFANTAAGN</sequence>
<dbReference type="Gene3D" id="3.40.50.150">
    <property type="entry name" value="Vaccinia Virus protein VP39"/>
    <property type="match status" value="1"/>
</dbReference>
<evidence type="ECO:0000313" key="4">
    <source>
        <dbReference type="EMBL" id="GFG50527.1"/>
    </source>
</evidence>
<proteinExistence type="predicted"/>